<dbReference type="EMBL" id="UAWN01000013">
    <property type="protein sequence ID" value="SQC38786.1"/>
    <property type="molecule type" value="Genomic_DNA"/>
</dbReference>
<protein>
    <submittedName>
        <fullName evidence="1">OLD family ATP-dependent endonuclease</fullName>
    </submittedName>
</protein>
<dbReference type="InterPro" id="IPR022602">
    <property type="entry name" value="DUF2813"/>
</dbReference>
<dbReference type="Pfam" id="PF11398">
    <property type="entry name" value="DUF2813"/>
    <property type="match status" value="1"/>
</dbReference>
<name>A0A2X3EMZ1_KLEPN</name>
<keyword evidence="1" id="KW-0255">Endonuclease</keyword>
<keyword evidence="1" id="KW-0378">Hydrolase</keyword>
<evidence type="ECO:0000313" key="1">
    <source>
        <dbReference type="EMBL" id="SQC38786.1"/>
    </source>
</evidence>
<reference evidence="1 2" key="1">
    <citation type="submission" date="2018-06" db="EMBL/GenBank/DDBJ databases">
        <authorList>
            <consortium name="Pathogen Informatics"/>
            <person name="Doyle S."/>
        </authorList>
    </citation>
    <scope>NUCLEOTIDE SEQUENCE [LARGE SCALE GENOMIC DNA]</scope>
    <source>
        <strain evidence="1 2">NCTC9128</strain>
    </source>
</reference>
<sequence length="41" mass="4643">MLLERVEIVGFRGINRLSLMLEQNNVLIGRTRGGSPVCLMR</sequence>
<proteinExistence type="predicted"/>
<dbReference type="GO" id="GO:0004519">
    <property type="term" value="F:endonuclease activity"/>
    <property type="evidence" value="ECO:0007669"/>
    <property type="project" value="UniProtKB-KW"/>
</dbReference>
<keyword evidence="1" id="KW-0540">Nuclease</keyword>
<dbReference type="Proteomes" id="UP000251088">
    <property type="component" value="Unassembled WGS sequence"/>
</dbReference>
<organism evidence="1 2">
    <name type="scientific">Klebsiella pneumoniae</name>
    <dbReference type="NCBI Taxonomy" id="573"/>
    <lineage>
        <taxon>Bacteria</taxon>
        <taxon>Pseudomonadati</taxon>
        <taxon>Pseudomonadota</taxon>
        <taxon>Gammaproteobacteria</taxon>
        <taxon>Enterobacterales</taxon>
        <taxon>Enterobacteriaceae</taxon>
        <taxon>Klebsiella/Raoultella group</taxon>
        <taxon>Klebsiella</taxon>
        <taxon>Klebsiella pneumoniae complex</taxon>
    </lineage>
</organism>
<dbReference type="AlphaFoldDB" id="A0A2X3EMZ1"/>
<accession>A0A2X3EMZ1</accession>
<gene>
    <name evidence="1" type="ORF">NCTC9128_04928</name>
</gene>
<evidence type="ECO:0000313" key="2">
    <source>
        <dbReference type="Proteomes" id="UP000251088"/>
    </source>
</evidence>